<dbReference type="PANTHER" id="PTHR42914:SF1">
    <property type="entry name" value="7-CYANO-7-DEAZAGUANINE SYNTHASE"/>
    <property type="match status" value="1"/>
</dbReference>
<keyword evidence="6" id="KW-0862">Zinc</keyword>
<dbReference type="Gene3D" id="3.40.50.620">
    <property type="entry name" value="HUPs"/>
    <property type="match status" value="1"/>
</dbReference>
<dbReference type="PANTHER" id="PTHR42914">
    <property type="entry name" value="7-CYANO-7-DEAZAGUANINE SYNTHASE"/>
    <property type="match status" value="1"/>
</dbReference>
<dbReference type="InterPro" id="IPR014729">
    <property type="entry name" value="Rossmann-like_a/b/a_fold"/>
</dbReference>
<evidence type="ECO:0000256" key="3">
    <source>
        <dbReference type="ARBA" id="ARBA00022723"/>
    </source>
</evidence>
<keyword evidence="7" id="KW-0067">ATP-binding</keyword>
<proteinExistence type="inferred from homology"/>
<accession>A0ABM8ZSF5</accession>
<evidence type="ECO:0000256" key="2">
    <source>
        <dbReference type="ARBA" id="ARBA00022598"/>
    </source>
</evidence>
<comment type="catalytic activity">
    <reaction evidence="10">
        <text>7-carboxy-7-carbaguanine + NH4(+) + 2 ATP = 7-cyano-7-carbaguanine + 2 AMP + 2 diphosphate + 2 H(+)</text>
        <dbReference type="Rhea" id="RHEA:27982"/>
        <dbReference type="ChEBI" id="CHEBI:15378"/>
        <dbReference type="ChEBI" id="CHEBI:28938"/>
        <dbReference type="ChEBI" id="CHEBI:30616"/>
        <dbReference type="ChEBI" id="CHEBI:33019"/>
        <dbReference type="ChEBI" id="CHEBI:45075"/>
        <dbReference type="ChEBI" id="CHEBI:61036"/>
        <dbReference type="ChEBI" id="CHEBI:456215"/>
        <dbReference type="EC" id="6.3.4.20"/>
    </reaction>
</comment>
<dbReference type="SUPFAM" id="SSF52402">
    <property type="entry name" value="Adenine nucleotide alpha hydrolases-like"/>
    <property type="match status" value="1"/>
</dbReference>
<evidence type="ECO:0000256" key="6">
    <source>
        <dbReference type="ARBA" id="ARBA00022833"/>
    </source>
</evidence>
<evidence type="ECO:0000256" key="1">
    <source>
        <dbReference type="ARBA" id="ARBA00005061"/>
    </source>
</evidence>
<protein>
    <recommendedName>
        <fullName evidence="9">7-cyano-7-deazaguanine synthase</fullName>
        <ecNumber evidence="9">6.3.4.20</ecNumber>
    </recommendedName>
</protein>
<keyword evidence="3" id="KW-0479">Metal-binding</keyword>
<evidence type="ECO:0000256" key="8">
    <source>
        <dbReference type="ARBA" id="ARBA00037993"/>
    </source>
</evidence>
<reference evidence="11" key="1">
    <citation type="submission" date="2021-11" db="EMBL/GenBank/DDBJ databases">
        <authorList>
            <person name="Rodrigo-Torres L."/>
            <person name="Arahal R. D."/>
            <person name="Lucena T."/>
        </authorList>
    </citation>
    <scope>NUCLEOTIDE SEQUENCE</scope>
    <source>
        <strain evidence="11">CECT 7929</strain>
    </source>
</reference>
<evidence type="ECO:0000256" key="7">
    <source>
        <dbReference type="ARBA" id="ARBA00022840"/>
    </source>
</evidence>
<name>A0ABM8ZSF5_9VIBR</name>
<evidence type="ECO:0000256" key="5">
    <source>
        <dbReference type="ARBA" id="ARBA00022785"/>
    </source>
</evidence>
<keyword evidence="12" id="KW-1185">Reference proteome</keyword>
<keyword evidence="2 11" id="KW-0436">Ligase</keyword>
<dbReference type="InterPro" id="IPR018317">
    <property type="entry name" value="QueC"/>
</dbReference>
<dbReference type="PIRSF" id="PIRSF006293">
    <property type="entry name" value="ExsB"/>
    <property type="match status" value="1"/>
</dbReference>
<dbReference type="Pfam" id="PF06508">
    <property type="entry name" value="QueC"/>
    <property type="match status" value="1"/>
</dbReference>
<comment type="caution">
    <text evidence="11">The sequence shown here is derived from an EMBL/GenBank/DDBJ whole genome shotgun (WGS) entry which is preliminary data.</text>
</comment>
<gene>
    <name evidence="11" type="primary">queC_1</name>
    <name evidence="11" type="ORF">VST7929_01099</name>
</gene>
<sequence length="195" mass="21080">MGVVTLLSGGMDSCLMSVLTMEAGVEQKPVFINYGQLNINKEVLAVRNHVNKFGLPKCTEIDISGFGSVIISGLTDKAKHIVDEAFLPGRNLLFLLIASAFAVQNDCSSVSIGLLREDTAIFPDQTDDFLFSAERTISKALGQTIEIVAPLRDFYKKDVIDIANEKGILSYSCHVGGDEPCGVCISCKEFRIKGG</sequence>
<keyword evidence="4" id="KW-0547">Nucleotide-binding</keyword>
<evidence type="ECO:0000313" key="12">
    <source>
        <dbReference type="Proteomes" id="UP000838672"/>
    </source>
</evidence>
<evidence type="ECO:0000256" key="10">
    <source>
        <dbReference type="ARBA" id="ARBA00047890"/>
    </source>
</evidence>
<evidence type="ECO:0000256" key="9">
    <source>
        <dbReference type="ARBA" id="ARBA00039149"/>
    </source>
</evidence>
<dbReference type="EC" id="6.3.4.20" evidence="9"/>
<comment type="pathway">
    <text evidence="1">Purine metabolism; 7-cyano-7-deazaguanine biosynthesis.</text>
</comment>
<evidence type="ECO:0000313" key="11">
    <source>
        <dbReference type="EMBL" id="CAH0533235.1"/>
    </source>
</evidence>
<comment type="similarity">
    <text evidence="8">Belongs to the QueC family.</text>
</comment>
<organism evidence="11 12">
    <name type="scientific">Vibrio stylophorae</name>
    <dbReference type="NCBI Taxonomy" id="659351"/>
    <lineage>
        <taxon>Bacteria</taxon>
        <taxon>Pseudomonadati</taxon>
        <taxon>Pseudomonadota</taxon>
        <taxon>Gammaproteobacteria</taxon>
        <taxon>Vibrionales</taxon>
        <taxon>Vibrionaceae</taxon>
        <taxon>Vibrio</taxon>
    </lineage>
</organism>
<dbReference type="Proteomes" id="UP000838672">
    <property type="component" value="Unassembled WGS sequence"/>
</dbReference>
<dbReference type="EMBL" id="CAKLDI010000001">
    <property type="protein sequence ID" value="CAH0533235.1"/>
    <property type="molecule type" value="Genomic_DNA"/>
</dbReference>
<dbReference type="RefSeq" id="WP_237465553.1">
    <property type="nucleotide sequence ID" value="NZ_CAKLDI010000001.1"/>
</dbReference>
<dbReference type="GO" id="GO:0016874">
    <property type="term" value="F:ligase activity"/>
    <property type="evidence" value="ECO:0007669"/>
    <property type="project" value="UniProtKB-KW"/>
</dbReference>
<keyword evidence="5" id="KW-0671">Queuosine biosynthesis</keyword>
<evidence type="ECO:0000256" key="4">
    <source>
        <dbReference type="ARBA" id="ARBA00022741"/>
    </source>
</evidence>